<dbReference type="Proteomes" id="UP001595752">
    <property type="component" value="Unassembled WGS sequence"/>
</dbReference>
<dbReference type="RefSeq" id="WP_377911079.1">
    <property type="nucleotide sequence ID" value="NZ_JBHRZT010000001.1"/>
</dbReference>
<protein>
    <recommendedName>
        <fullName evidence="3">Transposase</fullName>
    </recommendedName>
</protein>
<comment type="caution">
    <text evidence="1">The sequence shown here is derived from an EMBL/GenBank/DDBJ whole genome shotgun (WGS) entry which is preliminary data.</text>
</comment>
<organism evidence="1 2">
    <name type="scientific">Bacillus songklensis</name>
    <dbReference type="NCBI Taxonomy" id="1069116"/>
    <lineage>
        <taxon>Bacteria</taxon>
        <taxon>Bacillati</taxon>
        <taxon>Bacillota</taxon>
        <taxon>Bacilli</taxon>
        <taxon>Bacillales</taxon>
        <taxon>Bacillaceae</taxon>
        <taxon>Bacillus</taxon>
    </lineage>
</organism>
<proteinExistence type="predicted"/>
<sequence>MILKWTEIRKQYPDKYVLVEAVSAYSKENKRIIEEMSVLEEHRSSNTAWSGYKKLHREFPERELYIFHTSKEQIEVEEQHFIGVRGRV</sequence>
<accession>A0ABV8AYI9</accession>
<keyword evidence="2" id="KW-1185">Reference proteome</keyword>
<evidence type="ECO:0000313" key="2">
    <source>
        <dbReference type="Proteomes" id="UP001595752"/>
    </source>
</evidence>
<evidence type="ECO:0008006" key="3">
    <source>
        <dbReference type="Google" id="ProtNLM"/>
    </source>
</evidence>
<dbReference type="EMBL" id="JBHRZT010000001">
    <property type="protein sequence ID" value="MFC3882006.1"/>
    <property type="molecule type" value="Genomic_DNA"/>
</dbReference>
<reference evidence="2" key="1">
    <citation type="journal article" date="2019" name="Int. J. Syst. Evol. Microbiol.">
        <title>The Global Catalogue of Microorganisms (GCM) 10K type strain sequencing project: providing services to taxonomists for standard genome sequencing and annotation.</title>
        <authorList>
            <consortium name="The Broad Institute Genomics Platform"/>
            <consortium name="The Broad Institute Genome Sequencing Center for Infectious Disease"/>
            <person name="Wu L."/>
            <person name="Ma J."/>
        </authorList>
    </citation>
    <scope>NUCLEOTIDE SEQUENCE [LARGE SCALE GENOMIC DNA]</scope>
    <source>
        <strain evidence="2">CCUG 61889</strain>
    </source>
</reference>
<name>A0ABV8AYI9_9BACI</name>
<gene>
    <name evidence="1" type="ORF">ACFOU2_00070</name>
</gene>
<evidence type="ECO:0000313" key="1">
    <source>
        <dbReference type="EMBL" id="MFC3882006.1"/>
    </source>
</evidence>